<dbReference type="AlphaFoldDB" id="A0AA37WBC5"/>
<organism evidence="1 2">
    <name type="scientific">Gluconobacter sphaericus NBRC 12467</name>
    <dbReference type="NCBI Taxonomy" id="1307951"/>
    <lineage>
        <taxon>Bacteria</taxon>
        <taxon>Pseudomonadati</taxon>
        <taxon>Pseudomonadota</taxon>
        <taxon>Alphaproteobacteria</taxon>
        <taxon>Acetobacterales</taxon>
        <taxon>Acetobacteraceae</taxon>
        <taxon>Gluconobacter</taxon>
    </lineage>
</organism>
<name>A0AA37WBC5_9PROT</name>
<evidence type="ECO:0000313" key="1">
    <source>
        <dbReference type="EMBL" id="GLQ86062.1"/>
    </source>
</evidence>
<evidence type="ECO:0000313" key="2">
    <source>
        <dbReference type="Proteomes" id="UP001156708"/>
    </source>
</evidence>
<reference evidence="2" key="1">
    <citation type="journal article" date="2019" name="Int. J. Syst. Evol. Microbiol.">
        <title>The Global Catalogue of Microorganisms (GCM) 10K type strain sequencing project: providing services to taxonomists for standard genome sequencing and annotation.</title>
        <authorList>
            <consortium name="The Broad Institute Genomics Platform"/>
            <consortium name="The Broad Institute Genome Sequencing Center for Infectious Disease"/>
            <person name="Wu L."/>
            <person name="Ma J."/>
        </authorList>
    </citation>
    <scope>NUCLEOTIDE SEQUENCE [LARGE SCALE GENOMIC DNA]</scope>
    <source>
        <strain evidence="2">NBRC 12467</strain>
    </source>
</reference>
<protein>
    <submittedName>
        <fullName evidence="1">Uncharacterized protein</fullName>
    </submittedName>
</protein>
<dbReference type="EMBL" id="BSNZ01000032">
    <property type="protein sequence ID" value="GLQ86062.1"/>
    <property type="molecule type" value="Genomic_DNA"/>
</dbReference>
<proteinExistence type="predicted"/>
<dbReference type="Proteomes" id="UP001156708">
    <property type="component" value="Unassembled WGS sequence"/>
</dbReference>
<comment type="caution">
    <text evidence="1">The sequence shown here is derived from an EMBL/GenBank/DDBJ whole genome shotgun (WGS) entry which is preliminary data.</text>
</comment>
<gene>
    <name evidence="1" type="ORF">GCM10007872_29720</name>
</gene>
<accession>A0AA37WBC5</accession>
<keyword evidence="2" id="KW-1185">Reference proteome</keyword>
<sequence length="68" mass="7496">MLNECPDPLLLLHGKGAGCFEQYGARAHHADNWRAAGVMPIRCEKRVCGQNMQFLGCDGSVSFSQKPF</sequence>